<keyword evidence="1" id="KW-0540">Nuclease</keyword>
<evidence type="ECO:0000313" key="7">
    <source>
        <dbReference type="EMBL" id="HDD45174.1"/>
    </source>
</evidence>
<evidence type="ECO:0000256" key="4">
    <source>
        <dbReference type="ARBA" id="ARBA00022801"/>
    </source>
</evidence>
<evidence type="ECO:0000256" key="5">
    <source>
        <dbReference type="ARBA" id="ARBA00093760"/>
    </source>
</evidence>
<keyword evidence="2" id="KW-0680">Restriction system</keyword>
<organism evidence="7">
    <name type="scientific">Desulfofervidus auxilii</name>
    <dbReference type="NCBI Taxonomy" id="1621989"/>
    <lineage>
        <taxon>Bacteria</taxon>
        <taxon>Pseudomonadati</taxon>
        <taxon>Thermodesulfobacteriota</taxon>
        <taxon>Candidatus Desulfofervidia</taxon>
        <taxon>Candidatus Desulfofervidales</taxon>
        <taxon>Candidatus Desulfofervidaceae</taxon>
        <taxon>Candidatus Desulfofervidus</taxon>
    </lineage>
</organism>
<dbReference type="GO" id="GO:0009036">
    <property type="term" value="F:type II site-specific deoxyribonuclease activity"/>
    <property type="evidence" value="ECO:0007669"/>
    <property type="project" value="InterPro"/>
</dbReference>
<keyword evidence="3 7" id="KW-0255">Endonuclease</keyword>
<evidence type="ECO:0000256" key="2">
    <source>
        <dbReference type="ARBA" id="ARBA00022747"/>
    </source>
</evidence>
<keyword evidence="4" id="KW-0378">Hydrolase</keyword>
<comment type="caution">
    <text evidence="7">The sequence shown here is derived from an EMBL/GenBank/DDBJ whole genome shotgun (WGS) entry which is preliminary data.</text>
</comment>
<name>A0A7C0U3X8_DESA2</name>
<dbReference type="GO" id="GO:0009307">
    <property type="term" value="P:DNA restriction-modification system"/>
    <property type="evidence" value="ECO:0007669"/>
    <property type="project" value="InterPro"/>
</dbReference>
<dbReference type="Proteomes" id="UP000886289">
    <property type="component" value="Unassembled WGS sequence"/>
</dbReference>
<evidence type="ECO:0000256" key="6">
    <source>
        <dbReference type="ARBA" id="ARBA00093790"/>
    </source>
</evidence>
<comment type="catalytic activity">
    <reaction evidence="5">
        <text>Endonucleolytic cleavage of DNA to give specific double-stranded fragments with terminal 5'-phosphates.</text>
        <dbReference type="EC" id="3.1.21.4"/>
    </reaction>
</comment>
<dbReference type="Pfam" id="PF09520">
    <property type="entry name" value="RE_TdeIII"/>
    <property type="match status" value="1"/>
</dbReference>
<sequence>MKKETKEKIKKLVLDFANKLSVKKRDFTIEELKKAFPFHALFFADDAIIAFKLQRSIVTTLGMKIYPEIARIIAKDNYEKVYIDHPIEGKISEEKANVIERIITNLRQGRIKPDFEKEKAKIKNATGGNLVKRKIVADIFIQDHEDGPLFMEIKSPRPNLDVCAESKKKMLYFRAFFENKNPQAFIGFPYNPFVHKNKYAHNFVFKIFDFDKEVLLGEEMWDKLGGNGTFTELLNLLEELKKEIKRILR</sequence>
<evidence type="ECO:0000256" key="1">
    <source>
        <dbReference type="ARBA" id="ARBA00022722"/>
    </source>
</evidence>
<gene>
    <name evidence="7" type="ORF">ENG63_10005</name>
</gene>
<evidence type="ECO:0000256" key="3">
    <source>
        <dbReference type="ARBA" id="ARBA00022759"/>
    </source>
</evidence>
<reference evidence="7" key="1">
    <citation type="journal article" date="2020" name="mSystems">
        <title>Genome- and Community-Level Interaction Insights into Carbon Utilization and Element Cycling Functions of Hydrothermarchaeota in Hydrothermal Sediment.</title>
        <authorList>
            <person name="Zhou Z."/>
            <person name="Liu Y."/>
            <person name="Xu W."/>
            <person name="Pan J."/>
            <person name="Luo Z.H."/>
            <person name="Li M."/>
        </authorList>
    </citation>
    <scope>NUCLEOTIDE SEQUENCE [LARGE SCALE GENOMIC DNA]</scope>
    <source>
        <strain evidence="7">HyVt-233</strain>
    </source>
</reference>
<dbReference type="EC" id="3.1.21.4" evidence="6"/>
<dbReference type="AlphaFoldDB" id="A0A7C0U3X8"/>
<dbReference type="EMBL" id="DRBS01000369">
    <property type="protein sequence ID" value="HDD45174.1"/>
    <property type="molecule type" value="Genomic_DNA"/>
</dbReference>
<dbReference type="InterPro" id="IPR019045">
    <property type="entry name" value="Restrct_endonuc_II_HinfI"/>
</dbReference>
<proteinExistence type="predicted"/>
<dbReference type="GO" id="GO:0003677">
    <property type="term" value="F:DNA binding"/>
    <property type="evidence" value="ECO:0007669"/>
    <property type="project" value="InterPro"/>
</dbReference>
<protein>
    <recommendedName>
        <fullName evidence="6">type II site-specific deoxyribonuclease</fullName>
        <ecNumber evidence="6">3.1.21.4</ecNumber>
    </recommendedName>
</protein>
<accession>A0A7C0U3X8</accession>